<evidence type="ECO:0000256" key="1">
    <source>
        <dbReference type="ARBA" id="ARBA00008031"/>
    </source>
</evidence>
<dbReference type="SFLD" id="SFLDS00001">
    <property type="entry name" value="Enolase"/>
    <property type="match status" value="1"/>
</dbReference>
<gene>
    <name evidence="5" type="ORF">ABM479_35190</name>
</gene>
<dbReference type="InterPro" id="IPR029017">
    <property type="entry name" value="Enolase-like_N"/>
</dbReference>
<dbReference type="Gene3D" id="3.30.390.10">
    <property type="entry name" value="Enolase-like, N-terminal domain"/>
    <property type="match status" value="1"/>
</dbReference>
<name>A0AAU7S692_9HYPH</name>
<dbReference type="InterPro" id="IPR013341">
    <property type="entry name" value="Mandelate_racemase_N_dom"/>
</dbReference>
<evidence type="ECO:0000313" key="5">
    <source>
        <dbReference type="EMBL" id="XBT97943.1"/>
    </source>
</evidence>
<keyword evidence="2" id="KW-0479">Metal-binding</keyword>
<dbReference type="PROSITE" id="PS00909">
    <property type="entry name" value="MR_MLE_2"/>
    <property type="match status" value="1"/>
</dbReference>
<dbReference type="SUPFAM" id="SSF54826">
    <property type="entry name" value="Enolase N-terminal domain-like"/>
    <property type="match status" value="1"/>
</dbReference>
<keyword evidence="3" id="KW-0413">Isomerase</keyword>
<proteinExistence type="inferred from homology"/>
<dbReference type="InterPro" id="IPR013342">
    <property type="entry name" value="Mandelate_racemase_C"/>
</dbReference>
<evidence type="ECO:0000256" key="3">
    <source>
        <dbReference type="ARBA" id="ARBA00023235"/>
    </source>
</evidence>
<dbReference type="AlphaFoldDB" id="A0AAU7S692"/>
<dbReference type="GO" id="GO:0016854">
    <property type="term" value="F:racemase and epimerase activity"/>
    <property type="evidence" value="ECO:0007669"/>
    <property type="project" value="UniProtKB-ARBA"/>
</dbReference>
<sequence length="386" mass="40977">MNEIISAASMAPIVSAEVFEIEAKLCTPYKLTEGVLFATQAVLVKLTDVDGIVGWGEANPAETVDGETPAGVIRALNETLLPAVLGAKQPYPGTIDALVDRLLPGHLCAKGAVTMALLDILGKRLNVSVAILLGGPIRASLPVLWPLSNGSAEDDIPIIEERSAHGFSSFMLKMGTSPIASEIKRVAALEARYGDRIKLIADANQGWSFNEAREFIAGIAGSRIAFVEEPLSTDVIKGMAALSNESRLPLSADEAIIELSDAAELAAAGATKVFSIKSSKNGGPLRAQRIASTAEAFGIDCYMNSMIEFGITQAASLQHAVTVRNLVDVGHAYMSTMRLVEDPTDFSSFVRNGVVHLPQRPGLGTVIDEAHVRRLTISNFNMGAQR</sequence>
<dbReference type="GO" id="GO:0000287">
    <property type="term" value="F:magnesium ion binding"/>
    <property type="evidence" value="ECO:0007669"/>
    <property type="project" value="UniProtKB-ARBA"/>
</dbReference>
<dbReference type="Gene3D" id="3.20.20.120">
    <property type="entry name" value="Enolase-like C-terminal domain"/>
    <property type="match status" value="1"/>
</dbReference>
<protein>
    <submittedName>
        <fullName evidence="5">Enolase C-terminal domain-like protein</fullName>
    </submittedName>
</protein>
<dbReference type="InterPro" id="IPR018110">
    <property type="entry name" value="Mandel_Rmase/mucon_lact_enz_CS"/>
</dbReference>
<evidence type="ECO:0000256" key="2">
    <source>
        <dbReference type="ARBA" id="ARBA00022723"/>
    </source>
</evidence>
<dbReference type="Pfam" id="PF13378">
    <property type="entry name" value="MR_MLE_C"/>
    <property type="match status" value="1"/>
</dbReference>
<comment type="similarity">
    <text evidence="1">Belongs to the mandelate racemase/muconate lactonizing enzyme family.</text>
</comment>
<dbReference type="SFLD" id="SFLDG00180">
    <property type="entry name" value="muconate_cycloisomerase"/>
    <property type="match status" value="1"/>
</dbReference>
<evidence type="ECO:0000259" key="4">
    <source>
        <dbReference type="SMART" id="SM00922"/>
    </source>
</evidence>
<reference evidence="5" key="1">
    <citation type="submission" date="2024-06" db="EMBL/GenBank/DDBJ databases">
        <authorList>
            <person name="Li T."/>
            <person name="Gao R."/>
        </authorList>
    </citation>
    <scope>NUCLEOTIDE SEQUENCE</scope>
    <source>
        <strain evidence="5">ZPR3</strain>
        <plasmid evidence="5">unnamed4</plasmid>
    </source>
</reference>
<dbReference type="RefSeq" id="WP_349963201.1">
    <property type="nucleotide sequence ID" value="NZ_CP157964.1"/>
</dbReference>
<dbReference type="GO" id="GO:0006518">
    <property type="term" value="P:peptide metabolic process"/>
    <property type="evidence" value="ECO:0007669"/>
    <property type="project" value="UniProtKB-ARBA"/>
</dbReference>
<dbReference type="PANTHER" id="PTHR48073">
    <property type="entry name" value="O-SUCCINYLBENZOATE SYNTHASE-RELATED"/>
    <property type="match status" value="1"/>
</dbReference>
<dbReference type="GO" id="GO:0009063">
    <property type="term" value="P:amino acid catabolic process"/>
    <property type="evidence" value="ECO:0007669"/>
    <property type="project" value="InterPro"/>
</dbReference>
<organism evidence="5">
    <name type="scientific">Rhizobium sp. ZPR3</name>
    <dbReference type="NCBI Taxonomy" id="3158967"/>
    <lineage>
        <taxon>Bacteria</taxon>
        <taxon>Pseudomonadati</taxon>
        <taxon>Pseudomonadota</taxon>
        <taxon>Alphaproteobacteria</taxon>
        <taxon>Hyphomicrobiales</taxon>
        <taxon>Rhizobiaceae</taxon>
        <taxon>Rhizobium/Agrobacterium group</taxon>
        <taxon>Rhizobium</taxon>
    </lineage>
</organism>
<dbReference type="InterPro" id="IPR029065">
    <property type="entry name" value="Enolase_C-like"/>
</dbReference>
<dbReference type="PANTHER" id="PTHR48073:SF2">
    <property type="entry name" value="O-SUCCINYLBENZOATE SYNTHASE"/>
    <property type="match status" value="1"/>
</dbReference>
<keyword evidence="5" id="KW-0614">Plasmid</keyword>
<geneLocation type="plasmid" evidence="5">
    <name>unnamed4</name>
</geneLocation>
<feature type="domain" description="Mandelate racemase/muconate lactonizing enzyme C-terminal" evidence="4">
    <location>
        <begin position="152"/>
        <end position="249"/>
    </location>
</feature>
<dbReference type="SUPFAM" id="SSF51604">
    <property type="entry name" value="Enolase C-terminal domain-like"/>
    <property type="match status" value="1"/>
</dbReference>
<accession>A0AAU7S692</accession>
<dbReference type="Pfam" id="PF02746">
    <property type="entry name" value="MR_MLE_N"/>
    <property type="match status" value="1"/>
</dbReference>
<dbReference type="SMART" id="SM00922">
    <property type="entry name" value="MR_MLE"/>
    <property type="match status" value="1"/>
</dbReference>
<dbReference type="InterPro" id="IPR036849">
    <property type="entry name" value="Enolase-like_C_sf"/>
</dbReference>
<dbReference type="EMBL" id="CP157964">
    <property type="protein sequence ID" value="XBT97943.1"/>
    <property type="molecule type" value="Genomic_DNA"/>
</dbReference>